<evidence type="ECO:0000256" key="8">
    <source>
        <dbReference type="ARBA" id="ARBA00049299"/>
    </source>
</evidence>
<dbReference type="EMBL" id="JAPFFF010000010">
    <property type="protein sequence ID" value="KAK8881624.1"/>
    <property type="molecule type" value="Genomic_DNA"/>
</dbReference>
<keyword evidence="3" id="KW-0418">Kinase</keyword>
<dbReference type="SMART" id="SM00220">
    <property type="entry name" value="S_TKc"/>
    <property type="match status" value="1"/>
</dbReference>
<dbReference type="Pfam" id="PF00069">
    <property type="entry name" value="Pkinase"/>
    <property type="match status" value="1"/>
</dbReference>
<keyword evidence="2" id="KW-0547">Nucleotide-binding</keyword>
<dbReference type="PANTHER" id="PTHR48013">
    <property type="entry name" value="DUAL SPECIFICITY MITOGEN-ACTIVATED PROTEIN KINASE KINASE 5-RELATED"/>
    <property type="match status" value="1"/>
</dbReference>
<evidence type="ECO:0000313" key="12">
    <source>
        <dbReference type="EMBL" id="KAK8881624.1"/>
    </source>
</evidence>
<keyword evidence="1" id="KW-0808">Transferase</keyword>
<dbReference type="InterPro" id="IPR011009">
    <property type="entry name" value="Kinase-like_dom_sf"/>
</dbReference>
<dbReference type="PANTHER" id="PTHR48013:SF9">
    <property type="entry name" value="DUAL SPECIFICITY MITOGEN-ACTIVATED PROTEIN KINASE KINASE 5"/>
    <property type="match status" value="1"/>
</dbReference>
<organism evidence="12 13">
    <name type="scientific">Tritrichomonas musculus</name>
    <dbReference type="NCBI Taxonomy" id="1915356"/>
    <lineage>
        <taxon>Eukaryota</taxon>
        <taxon>Metamonada</taxon>
        <taxon>Parabasalia</taxon>
        <taxon>Tritrichomonadida</taxon>
        <taxon>Tritrichomonadidae</taxon>
        <taxon>Tritrichomonas</taxon>
    </lineage>
</organism>
<dbReference type="PROSITE" id="PS50011">
    <property type="entry name" value="PROTEIN_KINASE_DOM"/>
    <property type="match status" value="1"/>
</dbReference>
<dbReference type="PROSITE" id="PS50012">
    <property type="entry name" value="RCC1_3"/>
    <property type="match status" value="1"/>
</dbReference>
<dbReference type="PROSITE" id="PS00108">
    <property type="entry name" value="PROTEIN_KINASE_ST"/>
    <property type="match status" value="1"/>
</dbReference>
<evidence type="ECO:0000256" key="5">
    <source>
        <dbReference type="ARBA" id="ARBA00038035"/>
    </source>
</evidence>
<keyword evidence="13" id="KW-1185">Reference proteome</keyword>
<proteinExistence type="inferred from homology"/>
<evidence type="ECO:0000256" key="9">
    <source>
        <dbReference type="ARBA" id="ARBA00051693"/>
    </source>
</evidence>
<feature type="repeat" description="RCC1" evidence="10">
    <location>
        <begin position="251"/>
        <end position="303"/>
    </location>
</feature>
<comment type="catalytic activity">
    <reaction evidence="7">
        <text>L-seryl-[protein] + ATP = O-phospho-L-seryl-[protein] + ADP + H(+)</text>
        <dbReference type="Rhea" id="RHEA:17989"/>
        <dbReference type="Rhea" id="RHEA-COMP:9863"/>
        <dbReference type="Rhea" id="RHEA-COMP:11604"/>
        <dbReference type="ChEBI" id="CHEBI:15378"/>
        <dbReference type="ChEBI" id="CHEBI:29999"/>
        <dbReference type="ChEBI" id="CHEBI:30616"/>
        <dbReference type="ChEBI" id="CHEBI:83421"/>
        <dbReference type="ChEBI" id="CHEBI:456216"/>
        <dbReference type="EC" id="2.7.12.2"/>
    </reaction>
</comment>
<dbReference type="EC" id="2.7.12.2" evidence="6"/>
<feature type="domain" description="Protein kinase" evidence="11">
    <location>
        <begin position="427"/>
        <end position="677"/>
    </location>
</feature>
<name>A0ABR2JRV0_9EUKA</name>
<keyword evidence="4" id="KW-0067">ATP-binding</keyword>
<evidence type="ECO:0000259" key="11">
    <source>
        <dbReference type="PROSITE" id="PS50011"/>
    </source>
</evidence>
<dbReference type="Proteomes" id="UP001470230">
    <property type="component" value="Unassembled WGS sequence"/>
</dbReference>
<dbReference type="Pfam" id="PF13540">
    <property type="entry name" value="RCC1_2"/>
    <property type="match status" value="2"/>
</dbReference>
<dbReference type="PRINTS" id="PR00633">
    <property type="entry name" value="RCCNDNSATION"/>
</dbReference>
<dbReference type="SUPFAM" id="SSF50985">
    <property type="entry name" value="RCC1/BLIP-II"/>
    <property type="match status" value="1"/>
</dbReference>
<comment type="catalytic activity">
    <reaction evidence="8">
        <text>L-threonyl-[protein] + ATP = O-phospho-L-threonyl-[protein] + ADP + H(+)</text>
        <dbReference type="Rhea" id="RHEA:46608"/>
        <dbReference type="Rhea" id="RHEA-COMP:11060"/>
        <dbReference type="Rhea" id="RHEA-COMP:11605"/>
        <dbReference type="ChEBI" id="CHEBI:15378"/>
        <dbReference type="ChEBI" id="CHEBI:30013"/>
        <dbReference type="ChEBI" id="CHEBI:30616"/>
        <dbReference type="ChEBI" id="CHEBI:61977"/>
        <dbReference type="ChEBI" id="CHEBI:456216"/>
        <dbReference type="EC" id="2.7.12.2"/>
    </reaction>
</comment>
<comment type="catalytic activity">
    <reaction evidence="9">
        <text>L-tyrosyl-[protein] + ATP = O-phospho-L-tyrosyl-[protein] + ADP + H(+)</text>
        <dbReference type="Rhea" id="RHEA:10596"/>
        <dbReference type="Rhea" id="RHEA-COMP:10136"/>
        <dbReference type="Rhea" id="RHEA-COMP:20101"/>
        <dbReference type="ChEBI" id="CHEBI:15378"/>
        <dbReference type="ChEBI" id="CHEBI:30616"/>
        <dbReference type="ChEBI" id="CHEBI:46858"/>
        <dbReference type="ChEBI" id="CHEBI:61978"/>
        <dbReference type="ChEBI" id="CHEBI:456216"/>
        <dbReference type="EC" id="2.7.12.2"/>
    </reaction>
</comment>
<evidence type="ECO:0000313" key="13">
    <source>
        <dbReference type="Proteomes" id="UP001470230"/>
    </source>
</evidence>
<dbReference type="InterPro" id="IPR000719">
    <property type="entry name" value="Prot_kinase_dom"/>
</dbReference>
<dbReference type="InterPro" id="IPR000408">
    <property type="entry name" value="Reg_chr_condens"/>
</dbReference>
<gene>
    <name evidence="12" type="ORF">M9Y10_004368</name>
</gene>
<accession>A0ABR2JRV0</accession>
<evidence type="ECO:0000256" key="6">
    <source>
        <dbReference type="ARBA" id="ARBA00038999"/>
    </source>
</evidence>
<comment type="caution">
    <text evidence="12">The sequence shown here is derived from an EMBL/GenBank/DDBJ whole genome shotgun (WGS) entry which is preliminary data.</text>
</comment>
<dbReference type="SUPFAM" id="SSF56112">
    <property type="entry name" value="Protein kinase-like (PK-like)"/>
    <property type="match status" value="1"/>
</dbReference>
<evidence type="ECO:0000256" key="4">
    <source>
        <dbReference type="ARBA" id="ARBA00022840"/>
    </source>
</evidence>
<evidence type="ECO:0000256" key="10">
    <source>
        <dbReference type="PROSITE-ProRule" id="PRU00235"/>
    </source>
</evidence>
<evidence type="ECO:0000256" key="2">
    <source>
        <dbReference type="ARBA" id="ARBA00022741"/>
    </source>
</evidence>
<sequence length="701" mass="77445">MIKVCGYNKYSQLCENSNNKDACGNDLVVYPLCNFEVDISSVLSLSFYAWQTVWVTKERRAYCIGHNITNLILGSLPQEVFKTKKEITYMNEKGEKYQFISAVCGSDYTFYHISLDGDLKHSQLLYSYEKHGNPIIVNINGHQPISLYGGSKVSAVIDTEGCIFVITERAFENPEEPISATILPNKEKAVSVACCNDFLIALGSSGRVFEGSLKSYCGKPLEMTPVRELSDIEIASITGKYRHCFAISKDGKVFGCGSNDNGKLGIGEGESWTDKFVEIRSLNKYKIKSASAGGAHSLFLTREGKVLACGSNSCGQLATSVGPSNENVYFPVETDIKEGATFCIAGGGLTAIFVGTQPPPNTPNMTVSHSEECPDSSLVDPKDELIKSLQQEVANLKQKIASLEKPESKSVTKEPFNIIDAETFHSLRIIRKISSGGSGEVVEVGKEEKFALKMMHVGSNSYKMQKQYLGEHEKLNMLCHPNIVSTYGIYLGDETTPISILLELCPGDLNTSIKSGSISKECVVKYVYEICEGMKFVHFCGIIHRDLKPSNILIDKHGNIKISDFGISKLMTTEEQSTTMGAGTQKFMAPEILNEEQYDEKVDVYAFGVILFFMISGGEMPKITIIQIGNGKKAAIPSSFTPFSKSLINKCSETDPKKRPSFSEILEELEKNKYGLFELSETEVRNISHFVEEHKKRIPGY</sequence>
<reference evidence="12 13" key="1">
    <citation type="submission" date="2024-04" db="EMBL/GenBank/DDBJ databases">
        <title>Tritrichomonas musculus Genome.</title>
        <authorList>
            <person name="Alves-Ferreira E."/>
            <person name="Grigg M."/>
            <person name="Lorenzi H."/>
            <person name="Galac M."/>
        </authorList>
    </citation>
    <scope>NUCLEOTIDE SEQUENCE [LARGE SCALE GENOMIC DNA]</scope>
    <source>
        <strain evidence="12 13">EAF2021</strain>
    </source>
</reference>
<dbReference type="Gene3D" id="1.10.510.10">
    <property type="entry name" value="Transferase(Phosphotransferase) domain 1"/>
    <property type="match status" value="1"/>
</dbReference>
<dbReference type="Gene3D" id="2.130.10.30">
    <property type="entry name" value="Regulator of chromosome condensation 1/beta-lactamase-inhibitor protein II"/>
    <property type="match status" value="2"/>
</dbReference>
<protein>
    <recommendedName>
        <fullName evidence="6">mitogen-activated protein kinase kinase</fullName>
        <ecNumber evidence="6">2.7.12.2</ecNumber>
    </recommendedName>
</protein>
<dbReference type="InterPro" id="IPR008271">
    <property type="entry name" value="Ser/Thr_kinase_AS"/>
</dbReference>
<comment type="similarity">
    <text evidence="5">Belongs to the protein kinase superfamily. STE Ser/Thr protein kinase family. MAP kinase kinase subfamily.</text>
</comment>
<evidence type="ECO:0000256" key="1">
    <source>
        <dbReference type="ARBA" id="ARBA00022679"/>
    </source>
</evidence>
<dbReference type="InterPro" id="IPR009091">
    <property type="entry name" value="RCC1/BLIP-II"/>
</dbReference>
<evidence type="ECO:0000256" key="7">
    <source>
        <dbReference type="ARBA" id="ARBA00049014"/>
    </source>
</evidence>
<evidence type="ECO:0000256" key="3">
    <source>
        <dbReference type="ARBA" id="ARBA00022777"/>
    </source>
</evidence>